<accession>A0AB73LP44</accession>
<evidence type="ECO:0000313" key="1">
    <source>
        <dbReference type="EMBL" id="ONF94088.1"/>
    </source>
</evidence>
<evidence type="ECO:0000313" key="2">
    <source>
        <dbReference type="Proteomes" id="UP000189337"/>
    </source>
</evidence>
<reference evidence="1 2" key="1">
    <citation type="submission" date="2017-01" db="EMBL/GenBank/DDBJ databases">
        <title>Comparative genomic analysis of Brazilian Leptospira santarosai.</title>
        <authorList>
            <person name="Moreno L.Z."/>
            <person name="Miraglia F."/>
            <person name="Kremer F.S."/>
            <person name="Eslabao M.R."/>
            <person name="Lilenbaum W."/>
            <person name="Dellagostin O.A."/>
            <person name="Moreno A.M."/>
        </authorList>
    </citation>
    <scope>NUCLEOTIDE SEQUENCE [LARGE SCALE GENOMIC DNA]</scope>
    <source>
        <strain evidence="1 2">M52/8-19</strain>
    </source>
</reference>
<organism evidence="1 2">
    <name type="scientific">Leptospira santarosai</name>
    <dbReference type="NCBI Taxonomy" id="28183"/>
    <lineage>
        <taxon>Bacteria</taxon>
        <taxon>Pseudomonadati</taxon>
        <taxon>Spirochaetota</taxon>
        <taxon>Spirochaetia</taxon>
        <taxon>Leptospirales</taxon>
        <taxon>Leptospiraceae</taxon>
        <taxon>Leptospira</taxon>
    </lineage>
</organism>
<name>A0AB73LP44_9LEPT</name>
<dbReference type="RefSeq" id="WP_046943622.1">
    <property type="nucleotide sequence ID" value="NZ_CP028370.1"/>
</dbReference>
<comment type="caution">
    <text evidence="1">The sequence shown here is derived from an EMBL/GenBank/DDBJ whole genome shotgun (WGS) entry which is preliminary data.</text>
</comment>
<dbReference type="EMBL" id="MTSU01000003">
    <property type="protein sequence ID" value="ONF94088.1"/>
    <property type="molecule type" value="Genomic_DNA"/>
</dbReference>
<dbReference type="Proteomes" id="UP000189337">
    <property type="component" value="Unassembled WGS sequence"/>
</dbReference>
<dbReference type="AlphaFoldDB" id="A0AB73LP44"/>
<sequence length="97" mass="10953">MQLSVVAKEVLKWKFDPAVGWRTRANTIERYLPSFKTDGRWTGLLWNIALPIMQKNHIGLAAGLEGIEVNNCFYDVVFMSSSINSALALIILNKDEL</sequence>
<proteinExistence type="predicted"/>
<protein>
    <submittedName>
        <fullName evidence="1">Uncharacterized protein</fullName>
    </submittedName>
</protein>
<gene>
    <name evidence="1" type="ORF">BWD14_05565</name>
</gene>